<evidence type="ECO:0000313" key="5">
    <source>
        <dbReference type="EMBL" id="GAA1910843.1"/>
    </source>
</evidence>
<dbReference type="PANTHER" id="PTHR43537">
    <property type="entry name" value="TRANSCRIPTIONAL REGULATOR, GNTR FAMILY"/>
    <property type="match status" value="1"/>
</dbReference>
<evidence type="ECO:0000256" key="1">
    <source>
        <dbReference type="ARBA" id="ARBA00023015"/>
    </source>
</evidence>
<dbReference type="Gene3D" id="1.10.10.10">
    <property type="entry name" value="Winged helix-like DNA-binding domain superfamily/Winged helix DNA-binding domain"/>
    <property type="match status" value="1"/>
</dbReference>
<evidence type="ECO:0000259" key="4">
    <source>
        <dbReference type="PROSITE" id="PS50949"/>
    </source>
</evidence>
<dbReference type="InterPro" id="IPR036388">
    <property type="entry name" value="WH-like_DNA-bd_sf"/>
</dbReference>
<dbReference type="SUPFAM" id="SSF48008">
    <property type="entry name" value="GntR ligand-binding domain-like"/>
    <property type="match status" value="1"/>
</dbReference>
<name>A0ABP5AEE5_9ACTN</name>
<dbReference type="Pfam" id="PF07729">
    <property type="entry name" value="FCD"/>
    <property type="match status" value="1"/>
</dbReference>
<protein>
    <submittedName>
        <fullName evidence="5">GntR family transcriptional regulator</fullName>
    </submittedName>
</protein>
<dbReference type="Pfam" id="PF00392">
    <property type="entry name" value="GntR"/>
    <property type="match status" value="1"/>
</dbReference>
<keyword evidence="1" id="KW-0805">Transcription regulation</keyword>
<dbReference type="InterPro" id="IPR036390">
    <property type="entry name" value="WH_DNA-bd_sf"/>
</dbReference>
<dbReference type="SUPFAM" id="SSF46785">
    <property type="entry name" value="Winged helix' DNA-binding domain"/>
    <property type="match status" value="1"/>
</dbReference>
<dbReference type="PROSITE" id="PS50949">
    <property type="entry name" value="HTH_GNTR"/>
    <property type="match status" value="1"/>
</dbReference>
<dbReference type="InterPro" id="IPR011711">
    <property type="entry name" value="GntR_C"/>
</dbReference>
<gene>
    <name evidence="5" type="ORF">GCM10009737_10380</name>
</gene>
<organism evidence="5 6">
    <name type="scientific">Nocardioides lentus</name>
    <dbReference type="NCBI Taxonomy" id="338077"/>
    <lineage>
        <taxon>Bacteria</taxon>
        <taxon>Bacillati</taxon>
        <taxon>Actinomycetota</taxon>
        <taxon>Actinomycetes</taxon>
        <taxon>Propionibacteriales</taxon>
        <taxon>Nocardioidaceae</taxon>
        <taxon>Nocardioides</taxon>
    </lineage>
</organism>
<reference evidence="6" key="1">
    <citation type="journal article" date="2019" name="Int. J. Syst. Evol. Microbiol.">
        <title>The Global Catalogue of Microorganisms (GCM) 10K type strain sequencing project: providing services to taxonomists for standard genome sequencing and annotation.</title>
        <authorList>
            <consortium name="The Broad Institute Genomics Platform"/>
            <consortium name="The Broad Institute Genome Sequencing Center for Infectious Disease"/>
            <person name="Wu L."/>
            <person name="Ma J."/>
        </authorList>
    </citation>
    <scope>NUCLEOTIDE SEQUENCE [LARGE SCALE GENOMIC DNA]</scope>
    <source>
        <strain evidence="6">JCM 14046</strain>
    </source>
</reference>
<dbReference type="Gene3D" id="1.20.120.530">
    <property type="entry name" value="GntR ligand-binding domain-like"/>
    <property type="match status" value="1"/>
</dbReference>
<evidence type="ECO:0000256" key="2">
    <source>
        <dbReference type="ARBA" id="ARBA00023125"/>
    </source>
</evidence>
<dbReference type="RefSeq" id="WP_344004679.1">
    <property type="nucleotide sequence ID" value="NZ_BAAAMY010000002.1"/>
</dbReference>
<dbReference type="SMART" id="SM00895">
    <property type="entry name" value="FCD"/>
    <property type="match status" value="1"/>
</dbReference>
<proteinExistence type="predicted"/>
<evidence type="ECO:0000313" key="6">
    <source>
        <dbReference type="Proteomes" id="UP001501612"/>
    </source>
</evidence>
<dbReference type="CDD" id="cd07377">
    <property type="entry name" value="WHTH_GntR"/>
    <property type="match status" value="1"/>
</dbReference>
<dbReference type="InterPro" id="IPR000524">
    <property type="entry name" value="Tscrpt_reg_HTH_GntR"/>
</dbReference>
<dbReference type="SMART" id="SM00345">
    <property type="entry name" value="HTH_GNTR"/>
    <property type="match status" value="1"/>
</dbReference>
<evidence type="ECO:0000256" key="3">
    <source>
        <dbReference type="ARBA" id="ARBA00023163"/>
    </source>
</evidence>
<keyword evidence="6" id="KW-1185">Reference proteome</keyword>
<feature type="domain" description="HTH gntR-type" evidence="4">
    <location>
        <begin position="9"/>
        <end position="76"/>
    </location>
</feature>
<dbReference type="PANTHER" id="PTHR43537:SF45">
    <property type="entry name" value="GNTR FAMILY REGULATORY PROTEIN"/>
    <property type="match status" value="1"/>
</dbReference>
<dbReference type="InterPro" id="IPR008920">
    <property type="entry name" value="TF_FadR/GntR_C"/>
</dbReference>
<sequence length="211" mass="23026">MPTTAAPAAGLADQVARELRERILTGDLGSGRPLRESALAATHAVSRNTVREAFRLLARDRLVVHEAHKGVAVRTLTPDDVRDIYRVRLALEPAGLALVDPDELAAVVAVARRAAAADDWRAVSTADLRFHQVVVAALGSPRFDEMFTSVLAEQRLAFAQVASGRDLHAPYLERNAAMVEMLRRGELQATESELRDYLRTARDQLCDAVAV</sequence>
<keyword evidence="3" id="KW-0804">Transcription</keyword>
<accession>A0ABP5AEE5</accession>
<keyword evidence="2" id="KW-0238">DNA-binding</keyword>
<dbReference type="EMBL" id="BAAAMY010000002">
    <property type="protein sequence ID" value="GAA1910843.1"/>
    <property type="molecule type" value="Genomic_DNA"/>
</dbReference>
<comment type="caution">
    <text evidence="5">The sequence shown here is derived from an EMBL/GenBank/DDBJ whole genome shotgun (WGS) entry which is preliminary data.</text>
</comment>
<dbReference type="Proteomes" id="UP001501612">
    <property type="component" value="Unassembled WGS sequence"/>
</dbReference>